<dbReference type="InterPro" id="IPR025263">
    <property type="entry name" value="YhdP_central"/>
</dbReference>
<comment type="caution">
    <text evidence="3">The sequence shown here is derived from an EMBL/GenBank/DDBJ whole genome shotgun (WGS) entry which is preliminary data.</text>
</comment>
<dbReference type="EMBL" id="JBHSWE010000001">
    <property type="protein sequence ID" value="MFC6669502.1"/>
    <property type="molecule type" value="Genomic_DNA"/>
</dbReference>
<accession>A0ABW1ZWD7</accession>
<dbReference type="Proteomes" id="UP001596422">
    <property type="component" value="Unassembled WGS sequence"/>
</dbReference>
<evidence type="ECO:0000313" key="3">
    <source>
        <dbReference type="EMBL" id="MFC6669502.1"/>
    </source>
</evidence>
<protein>
    <recommendedName>
        <fullName evidence="2">YhdP central domain-containing protein</fullName>
    </recommendedName>
</protein>
<gene>
    <name evidence="3" type="ORF">ACFQDL_04865</name>
</gene>
<dbReference type="Pfam" id="PF13116">
    <property type="entry name" value="YhdP"/>
    <property type="match status" value="1"/>
</dbReference>
<evidence type="ECO:0000256" key="1">
    <source>
        <dbReference type="SAM" id="MobiDB-lite"/>
    </source>
</evidence>
<name>A0ABW1ZWD7_9GAMM</name>
<feature type="domain" description="YhdP central" evidence="2">
    <location>
        <begin position="5"/>
        <end position="128"/>
    </location>
</feature>
<sequence length="155" mass="17135">MKGGLRRILGWLGWACAGLLLLLALVVTLARQFLPAVAEYREPLAGLLSDQLGVPVDIGTLEADWSGRWPRLRLTDLRTFADTEAGPEVRTRIGRLEFELDLLQSLLNRFPIVDQARMDGLEVVWRQHDGRWLHRPGEGEGAAVSGPRPGTAFSG</sequence>
<dbReference type="RefSeq" id="WP_379908057.1">
    <property type="nucleotide sequence ID" value="NZ_JBHSWE010000001.1"/>
</dbReference>
<proteinExistence type="predicted"/>
<dbReference type="InterPro" id="IPR011836">
    <property type="entry name" value="YhdP"/>
</dbReference>
<dbReference type="PANTHER" id="PTHR38690">
    <property type="entry name" value="PROTEASE-RELATED"/>
    <property type="match status" value="1"/>
</dbReference>
<evidence type="ECO:0000313" key="4">
    <source>
        <dbReference type="Proteomes" id="UP001596422"/>
    </source>
</evidence>
<organism evidence="3 4">
    <name type="scientific">Marinobacterium aestuariivivens</name>
    <dbReference type="NCBI Taxonomy" id="1698799"/>
    <lineage>
        <taxon>Bacteria</taxon>
        <taxon>Pseudomonadati</taxon>
        <taxon>Pseudomonadota</taxon>
        <taxon>Gammaproteobacteria</taxon>
        <taxon>Oceanospirillales</taxon>
        <taxon>Oceanospirillaceae</taxon>
        <taxon>Marinobacterium</taxon>
    </lineage>
</organism>
<feature type="region of interest" description="Disordered" evidence="1">
    <location>
        <begin position="136"/>
        <end position="155"/>
    </location>
</feature>
<evidence type="ECO:0000259" key="2">
    <source>
        <dbReference type="Pfam" id="PF13116"/>
    </source>
</evidence>
<reference evidence="4" key="1">
    <citation type="journal article" date="2019" name="Int. J. Syst. Evol. Microbiol.">
        <title>The Global Catalogue of Microorganisms (GCM) 10K type strain sequencing project: providing services to taxonomists for standard genome sequencing and annotation.</title>
        <authorList>
            <consortium name="The Broad Institute Genomics Platform"/>
            <consortium name="The Broad Institute Genome Sequencing Center for Infectious Disease"/>
            <person name="Wu L."/>
            <person name="Ma J."/>
        </authorList>
    </citation>
    <scope>NUCLEOTIDE SEQUENCE [LARGE SCALE GENOMIC DNA]</scope>
    <source>
        <strain evidence="4">NBRC 111756</strain>
    </source>
</reference>
<keyword evidence="4" id="KW-1185">Reference proteome</keyword>
<dbReference type="PANTHER" id="PTHR38690:SF1">
    <property type="entry name" value="PROTEASE"/>
    <property type="match status" value="1"/>
</dbReference>